<evidence type="ECO:0000256" key="1">
    <source>
        <dbReference type="SAM" id="MobiDB-lite"/>
    </source>
</evidence>
<organism evidence="2 3">
    <name type="scientific">Anaeramoeba flamelloides</name>
    <dbReference type="NCBI Taxonomy" id="1746091"/>
    <lineage>
        <taxon>Eukaryota</taxon>
        <taxon>Metamonada</taxon>
        <taxon>Anaeramoebidae</taxon>
        <taxon>Anaeramoeba</taxon>
    </lineage>
</organism>
<keyword evidence="3" id="KW-1185">Reference proteome</keyword>
<evidence type="ECO:0000313" key="2">
    <source>
        <dbReference type="EMBL" id="KAJ6249876.1"/>
    </source>
</evidence>
<feature type="compositionally biased region" description="Basic residues" evidence="1">
    <location>
        <begin position="184"/>
        <end position="249"/>
    </location>
</feature>
<evidence type="ECO:0000313" key="3">
    <source>
        <dbReference type="Proteomes" id="UP001150062"/>
    </source>
</evidence>
<comment type="caution">
    <text evidence="2">The sequence shown here is derived from an EMBL/GenBank/DDBJ whole genome shotgun (WGS) entry which is preliminary data.</text>
</comment>
<protein>
    <submittedName>
        <fullName evidence="2">Uncharacterized protein</fullName>
    </submittedName>
</protein>
<dbReference type="Proteomes" id="UP001150062">
    <property type="component" value="Unassembled WGS sequence"/>
</dbReference>
<proteinExistence type="predicted"/>
<feature type="compositionally biased region" description="Basic and acidic residues" evidence="1">
    <location>
        <begin position="154"/>
        <end position="183"/>
    </location>
</feature>
<sequence length="660" mass="78826">MEKKKCLIEENQNPIGDNFNTNLINEKKNNVVKKNVTKKNSKAQKVLKSKFQNSQEKYLKNNFKEQSNNPENKKLFKKKENYSPIKKNWKIQNSKKSQKDLTYVHNKNELIMKLKISLITSSSFLRSSSTDEMPTNKFDNLNFDPNFFYKETISKNKNDKEKENEKHKESQKKMATKIKDMVKKQKNINVKKKGEKKKRKRNKEKPKKKKRKRKKKKKKKKKKGTMLSKSKKKGEKQKKSQHRSKKKPKTQLNKDKDNHIQKVKGSNILKFKLNKNLKINKKPWPEYEVVPINFYQKNEYIKKPIKKIMKFKNCNKKQKKKLKNYYIIYLIANYFDRWGHNSIRKKKFFSKRNGLKNISIMVKKTFKDVEDLIRLGKVVFYPEINPVPSNRKLNIFQTGEVNVQNEIMKIKIDKKKKNILKEKIAKMKPQDLEIKILIQNIKIISFKSKKYDLDLLMKFQSDIESIRAIITFIYLIWSSDQTIRHKKNLRVIGFNPKRRLNSKRGINNKKFTTDLIKRIYPPMFPPSKKFLKKYSSEKNIDLKLGIEHVMEIFETQKGANFFVAIVNSKEYPLTPGYIKIRKKRMKIGLHKKTLYRIPWKSFPVILPSTTKPSLMTIKWISAHNCRESKEFFIDIRCKTCSHLNLIQKTIEHFQNNLREH</sequence>
<accession>A0ABQ8YZ09</accession>
<reference evidence="2" key="1">
    <citation type="submission" date="2022-08" db="EMBL/GenBank/DDBJ databases">
        <title>Novel sulfate-reducing endosymbionts in the free-living metamonad Anaeramoeba.</title>
        <authorList>
            <person name="Jerlstrom-Hultqvist J."/>
            <person name="Cepicka I."/>
            <person name="Gallot-Lavallee L."/>
            <person name="Salas-Leiva D."/>
            <person name="Curtis B.A."/>
            <person name="Zahonova K."/>
            <person name="Pipaliya S."/>
            <person name="Dacks J."/>
            <person name="Roger A.J."/>
        </authorList>
    </citation>
    <scope>NUCLEOTIDE SEQUENCE</scope>
    <source>
        <strain evidence="2">Schooner1</strain>
    </source>
</reference>
<feature type="region of interest" description="Disordered" evidence="1">
    <location>
        <begin position="154"/>
        <end position="261"/>
    </location>
</feature>
<gene>
    <name evidence="2" type="ORF">M0813_16557</name>
</gene>
<name>A0ABQ8YZ09_9EUKA</name>
<dbReference type="EMBL" id="JAOAOG010000090">
    <property type="protein sequence ID" value="KAJ6249876.1"/>
    <property type="molecule type" value="Genomic_DNA"/>
</dbReference>